<dbReference type="PANTHER" id="PTHR35525:SF3">
    <property type="entry name" value="BLL6575 PROTEIN"/>
    <property type="match status" value="1"/>
</dbReference>
<dbReference type="RefSeq" id="WP_041065674.1">
    <property type="nucleotide sequence ID" value="NZ_JXAL01000026.1"/>
</dbReference>
<organism evidence="2 3">
    <name type="scientific">Cohnella kolymensis</name>
    <dbReference type="NCBI Taxonomy" id="1590652"/>
    <lineage>
        <taxon>Bacteria</taxon>
        <taxon>Bacillati</taxon>
        <taxon>Bacillota</taxon>
        <taxon>Bacilli</taxon>
        <taxon>Bacillales</taxon>
        <taxon>Paenibacillaceae</taxon>
        <taxon>Cohnella</taxon>
    </lineage>
</organism>
<reference evidence="2 3" key="1">
    <citation type="submission" date="2014-12" db="EMBL/GenBank/DDBJ databases">
        <title>Draft genome sequence of Cohnella kolymensis strain B-2846.</title>
        <authorList>
            <person name="Karlyshev A.V."/>
            <person name="Kudryashova E.B."/>
        </authorList>
    </citation>
    <scope>NUCLEOTIDE SEQUENCE [LARGE SCALE GENOMIC DNA]</scope>
    <source>
        <strain evidence="2 3">VKM B-2846</strain>
    </source>
</reference>
<dbReference type="Pfam" id="PF07336">
    <property type="entry name" value="ABATE"/>
    <property type="match status" value="1"/>
</dbReference>
<evidence type="ECO:0000313" key="3">
    <source>
        <dbReference type="Proteomes" id="UP000054526"/>
    </source>
</evidence>
<gene>
    <name evidence="2" type="ORF">SD71_16695</name>
</gene>
<sequence>MLWDDFMNSEWHDWRGSGKSEDRLDKPEWLNDWLERHRLSVDAAPSSDELAALKQLRLLLQRMVKDIVAELEMRAEDLTELNKIMKGGAVIRRLTMADRLYNIALTPVDHNWRQVMAEIAASFAHVLVDADASRIRICDNPDCLWVYYDDTRNRSKKYCDDKCCGNLMKVRRFRARQKAAARKPT</sequence>
<name>A0ABR5A0Y8_9BACL</name>
<dbReference type="InterPro" id="IPR010852">
    <property type="entry name" value="ABATE"/>
</dbReference>
<proteinExistence type="predicted"/>
<dbReference type="Pfam" id="PF11706">
    <property type="entry name" value="zf-CGNR"/>
    <property type="match status" value="1"/>
</dbReference>
<dbReference type="Gene3D" id="1.10.3300.10">
    <property type="entry name" value="Jann2411-like domain"/>
    <property type="match status" value="1"/>
</dbReference>
<keyword evidence="3" id="KW-1185">Reference proteome</keyword>
<dbReference type="InterPro" id="IPR023286">
    <property type="entry name" value="ABATE_dom_sf"/>
</dbReference>
<evidence type="ECO:0000259" key="1">
    <source>
        <dbReference type="Pfam" id="PF11706"/>
    </source>
</evidence>
<accession>A0ABR5A0Y8</accession>
<dbReference type="InterPro" id="IPR021005">
    <property type="entry name" value="Znf_CGNR"/>
</dbReference>
<comment type="caution">
    <text evidence="2">The sequence shown here is derived from an EMBL/GenBank/DDBJ whole genome shotgun (WGS) entry which is preliminary data.</text>
</comment>
<feature type="domain" description="Zinc finger CGNR" evidence="1">
    <location>
        <begin position="134"/>
        <end position="177"/>
    </location>
</feature>
<dbReference type="EMBL" id="JXAL01000026">
    <property type="protein sequence ID" value="KIL34711.1"/>
    <property type="molecule type" value="Genomic_DNA"/>
</dbReference>
<evidence type="ECO:0000313" key="2">
    <source>
        <dbReference type="EMBL" id="KIL34711.1"/>
    </source>
</evidence>
<dbReference type="SUPFAM" id="SSF160904">
    <property type="entry name" value="Jann2411-like"/>
    <property type="match status" value="1"/>
</dbReference>
<dbReference type="Proteomes" id="UP000054526">
    <property type="component" value="Unassembled WGS sequence"/>
</dbReference>
<dbReference type="PANTHER" id="PTHR35525">
    <property type="entry name" value="BLL6575 PROTEIN"/>
    <property type="match status" value="1"/>
</dbReference>
<protein>
    <recommendedName>
        <fullName evidence="1">Zinc finger CGNR domain-containing protein</fullName>
    </recommendedName>
</protein>